<gene>
    <name evidence="1" type="ORF">GIB67_008852</name>
</gene>
<accession>A0A7J7LV89</accession>
<keyword evidence="2" id="KW-1185">Reference proteome</keyword>
<name>A0A7J7LV89_9MAGN</name>
<comment type="caution">
    <text evidence="1">The sequence shown here is derived from an EMBL/GenBank/DDBJ whole genome shotgun (WGS) entry which is preliminary data.</text>
</comment>
<protein>
    <submittedName>
        <fullName evidence="1">Uncharacterized protein</fullName>
    </submittedName>
</protein>
<organism evidence="1 2">
    <name type="scientific">Kingdonia uniflora</name>
    <dbReference type="NCBI Taxonomy" id="39325"/>
    <lineage>
        <taxon>Eukaryota</taxon>
        <taxon>Viridiplantae</taxon>
        <taxon>Streptophyta</taxon>
        <taxon>Embryophyta</taxon>
        <taxon>Tracheophyta</taxon>
        <taxon>Spermatophyta</taxon>
        <taxon>Magnoliopsida</taxon>
        <taxon>Ranunculales</taxon>
        <taxon>Circaeasteraceae</taxon>
        <taxon>Kingdonia</taxon>
    </lineage>
</organism>
<dbReference type="AlphaFoldDB" id="A0A7J7LV89"/>
<sequence length="186" mass="21248">MEFSFIPLLILGFLKTNGRRLDPRRFGPFVDDDDALQLNDSFKTIRTDVPPTNEPSIPQSNVHLSNEPVLTNIPQSNKHFQTIPNDVAISNEPCIPQSNIHLSNEPVLTNVLPSNEPMLTNVYLSIVPEPIIGQTETSVEFRFEPQPEQVKDLLDFWFKSAAYTEDPYDFSKEFNIGDLYQDRIEL</sequence>
<dbReference type="EMBL" id="JACGCM010001965">
    <property type="protein sequence ID" value="KAF6146566.1"/>
    <property type="molecule type" value="Genomic_DNA"/>
</dbReference>
<proteinExistence type="predicted"/>
<dbReference type="Proteomes" id="UP000541444">
    <property type="component" value="Unassembled WGS sequence"/>
</dbReference>
<evidence type="ECO:0000313" key="2">
    <source>
        <dbReference type="Proteomes" id="UP000541444"/>
    </source>
</evidence>
<evidence type="ECO:0000313" key="1">
    <source>
        <dbReference type="EMBL" id="KAF6146566.1"/>
    </source>
</evidence>
<reference evidence="1 2" key="1">
    <citation type="journal article" date="2020" name="IScience">
        <title>Genome Sequencing of the Endangered Kingdonia uniflora (Circaeasteraceae, Ranunculales) Reveals Potential Mechanisms of Evolutionary Specialization.</title>
        <authorList>
            <person name="Sun Y."/>
            <person name="Deng T."/>
            <person name="Zhang A."/>
            <person name="Moore M.J."/>
            <person name="Landis J.B."/>
            <person name="Lin N."/>
            <person name="Zhang H."/>
            <person name="Zhang X."/>
            <person name="Huang J."/>
            <person name="Zhang X."/>
            <person name="Sun H."/>
            <person name="Wang H."/>
        </authorList>
    </citation>
    <scope>NUCLEOTIDE SEQUENCE [LARGE SCALE GENOMIC DNA]</scope>
    <source>
        <strain evidence="1">TB1705</strain>
        <tissue evidence="1">Leaf</tissue>
    </source>
</reference>